<accession>A0A7R9WUS2</accession>
<dbReference type="EMBL" id="HBEF01013031">
    <property type="protein sequence ID" value="CAD8336067.1"/>
    <property type="molecule type" value="Transcribed_RNA"/>
</dbReference>
<reference evidence="2" key="1">
    <citation type="submission" date="2021-01" db="EMBL/GenBank/DDBJ databases">
        <authorList>
            <person name="Corre E."/>
            <person name="Pelletier E."/>
            <person name="Niang G."/>
            <person name="Scheremetjew M."/>
            <person name="Finn R."/>
            <person name="Kale V."/>
            <person name="Holt S."/>
            <person name="Cochrane G."/>
            <person name="Meng A."/>
            <person name="Brown T."/>
            <person name="Cohen L."/>
        </authorList>
    </citation>
    <scope>NUCLEOTIDE SEQUENCE</scope>
    <source>
        <strain evidence="2">CCMP3328</strain>
    </source>
</reference>
<dbReference type="AlphaFoldDB" id="A0A7R9WUS2"/>
<name>A0A7R9WUS2_9STRA</name>
<proteinExistence type="predicted"/>
<organism evidence="2">
    <name type="scientific">Craspedostauros australis</name>
    <dbReference type="NCBI Taxonomy" id="1486917"/>
    <lineage>
        <taxon>Eukaryota</taxon>
        <taxon>Sar</taxon>
        <taxon>Stramenopiles</taxon>
        <taxon>Ochrophyta</taxon>
        <taxon>Bacillariophyta</taxon>
        <taxon>Bacillariophyceae</taxon>
        <taxon>Bacillariophycidae</taxon>
        <taxon>Naviculales</taxon>
        <taxon>Naviculaceae</taxon>
        <taxon>Craspedostauros</taxon>
    </lineage>
</organism>
<protein>
    <submittedName>
        <fullName evidence="2">Uncharacterized protein</fullName>
    </submittedName>
</protein>
<feature type="region of interest" description="Disordered" evidence="1">
    <location>
        <begin position="70"/>
        <end position="91"/>
    </location>
</feature>
<gene>
    <name evidence="2" type="ORF">CAUS1442_LOCUS8195</name>
</gene>
<evidence type="ECO:0000313" key="2">
    <source>
        <dbReference type="EMBL" id="CAD8336067.1"/>
    </source>
</evidence>
<evidence type="ECO:0000256" key="1">
    <source>
        <dbReference type="SAM" id="MobiDB-lite"/>
    </source>
</evidence>
<sequence length="148" mass="16250">MIDCCKQLTPAHNQPASNNQSINPRHTALQHINMGSASLNIAIAICKLSGPRAKSSSLSKPRSLLSKITRRNATATGDDHDAASQQTSSMGECSFSSLDAESTQACRRHDGHVDYETQMQSYMQVLDDMEQISHDMQDRFNGKDLILS</sequence>